<dbReference type="Proteomes" id="UP000610746">
    <property type="component" value="Unassembled WGS sequence"/>
</dbReference>
<gene>
    <name evidence="4" type="ORF">HNQ03_001468</name>
</gene>
<evidence type="ECO:0000313" key="4">
    <source>
        <dbReference type="EMBL" id="NRS92400.1"/>
    </source>
</evidence>
<evidence type="ECO:0000259" key="3">
    <source>
        <dbReference type="Pfam" id="PF00501"/>
    </source>
</evidence>
<evidence type="ECO:0000256" key="2">
    <source>
        <dbReference type="ARBA" id="ARBA00022598"/>
    </source>
</evidence>
<evidence type="ECO:0000313" key="5">
    <source>
        <dbReference type="Proteomes" id="UP000610746"/>
    </source>
</evidence>
<dbReference type="AlphaFoldDB" id="A0A8J8K535"/>
<reference evidence="4" key="1">
    <citation type="submission" date="2020-05" db="EMBL/GenBank/DDBJ databases">
        <title>Genomic Encyclopedia of Type Strains, Phase IV (KMG-V): Genome sequencing to study the core and pangenomes of soil and plant-associated prokaryotes.</title>
        <authorList>
            <person name="Whitman W."/>
        </authorList>
    </citation>
    <scope>NUCLEOTIDE SEQUENCE</scope>
    <source>
        <strain evidence="4">16F</strain>
    </source>
</reference>
<comment type="similarity">
    <text evidence="1">Belongs to the ATP-dependent AMP-binding enzyme family.</text>
</comment>
<dbReference type="Gene3D" id="3.40.50.12780">
    <property type="entry name" value="N-terminal domain of ligase-like"/>
    <property type="match status" value="1"/>
</dbReference>
<organism evidence="4 5">
    <name type="scientific">Frigoriflavimonas asaccharolytica</name>
    <dbReference type="NCBI Taxonomy" id="2735899"/>
    <lineage>
        <taxon>Bacteria</taxon>
        <taxon>Pseudomonadati</taxon>
        <taxon>Bacteroidota</taxon>
        <taxon>Flavobacteriia</taxon>
        <taxon>Flavobacteriales</taxon>
        <taxon>Weeksellaceae</taxon>
        <taxon>Frigoriflavimonas</taxon>
    </lineage>
</organism>
<accession>A0A8J8K535</accession>
<dbReference type="GO" id="GO:0008756">
    <property type="term" value="F:o-succinylbenzoate-CoA ligase activity"/>
    <property type="evidence" value="ECO:0007669"/>
    <property type="project" value="UniProtKB-EC"/>
</dbReference>
<dbReference type="InterPro" id="IPR042099">
    <property type="entry name" value="ANL_N_sf"/>
</dbReference>
<dbReference type="GO" id="GO:0006631">
    <property type="term" value="P:fatty acid metabolic process"/>
    <property type="evidence" value="ECO:0007669"/>
    <property type="project" value="TreeGrafter"/>
</dbReference>
<dbReference type="InterPro" id="IPR045851">
    <property type="entry name" value="AMP-bd_C_sf"/>
</dbReference>
<proteinExistence type="inferred from homology"/>
<keyword evidence="5" id="KW-1185">Reference proteome</keyword>
<comment type="caution">
    <text evidence="4">The sequence shown here is derived from an EMBL/GenBank/DDBJ whole genome shotgun (WGS) entry which is preliminary data.</text>
</comment>
<dbReference type="InterPro" id="IPR000873">
    <property type="entry name" value="AMP-dep_synth/lig_dom"/>
</dbReference>
<dbReference type="Gene3D" id="3.30.300.30">
    <property type="match status" value="1"/>
</dbReference>
<evidence type="ECO:0000256" key="1">
    <source>
        <dbReference type="ARBA" id="ARBA00006432"/>
    </source>
</evidence>
<name>A0A8J8K535_9FLAO</name>
<dbReference type="SUPFAM" id="SSF56801">
    <property type="entry name" value="Acetyl-CoA synthetase-like"/>
    <property type="match status" value="1"/>
</dbReference>
<keyword evidence="2 4" id="KW-0436">Ligase</keyword>
<dbReference type="EMBL" id="JABSNO010000008">
    <property type="protein sequence ID" value="NRS92400.1"/>
    <property type="molecule type" value="Genomic_DNA"/>
</dbReference>
<feature type="domain" description="AMP-dependent synthetase/ligase" evidence="3">
    <location>
        <begin position="41"/>
        <end position="188"/>
    </location>
</feature>
<dbReference type="PANTHER" id="PTHR43201">
    <property type="entry name" value="ACYL-COA SYNTHETASE"/>
    <property type="match status" value="1"/>
</dbReference>
<protein>
    <submittedName>
        <fullName evidence="4">O-succinylbenzoic acid--CoA ligase</fullName>
        <ecNumber evidence="4">6.2.1.26</ecNumber>
    </submittedName>
</protein>
<dbReference type="RefSeq" id="WP_173779004.1">
    <property type="nucleotide sequence ID" value="NZ_JABSNO010000008.1"/>
</dbReference>
<dbReference type="GO" id="GO:0031956">
    <property type="term" value="F:medium-chain fatty acid-CoA ligase activity"/>
    <property type="evidence" value="ECO:0007669"/>
    <property type="project" value="TreeGrafter"/>
</dbReference>
<dbReference type="EC" id="6.2.1.26" evidence="4"/>
<dbReference type="PANTHER" id="PTHR43201:SF5">
    <property type="entry name" value="MEDIUM-CHAIN ACYL-COA LIGASE ACSF2, MITOCHONDRIAL"/>
    <property type="match status" value="1"/>
</dbReference>
<sequence length="343" mass="39163">MTIDFNNFNINTLYPKTDFESDVIFFLKDWFSASNTVEIQSSGSTGAPKRFEIEKQKMRNSAKMTCDFLLLDQDCTALLCLPIKYISGKMMVVRAIESKMKLIISTPSSRPLQNIEHNVDFCAMTPLQVEHSLDSLSLMKNLIIGGAQVSENLKQKINSILKIENADSKIFETYGMSETLSHIALKQIYPVEDKYFTVLDGIKISQNENSCLKIDAPKLNSEILQTSDIVHIVDKKRFEFLGRADFVINSGGVKIFPEILENFLKKNGIEKELIYAGIEDEILGQKLVLFIEGEEDSQMKNNVNNIPFEQKFHRPKEIVFLKQFPRSENGKILRKDVVFKNLK</sequence>
<dbReference type="Pfam" id="PF00501">
    <property type="entry name" value="AMP-binding"/>
    <property type="match status" value="1"/>
</dbReference>